<organism evidence="1 2">
    <name type="scientific">Candidatus Aquirickettsiella gammari</name>
    <dbReference type="NCBI Taxonomy" id="2016198"/>
    <lineage>
        <taxon>Bacteria</taxon>
        <taxon>Pseudomonadati</taxon>
        <taxon>Pseudomonadota</taxon>
        <taxon>Gammaproteobacteria</taxon>
        <taxon>Legionellales</taxon>
        <taxon>Coxiellaceae</taxon>
        <taxon>Candidatus Aquirickettsiella</taxon>
    </lineage>
</organism>
<gene>
    <name evidence="1" type="ORF">CFE62_000270</name>
</gene>
<dbReference type="AlphaFoldDB" id="A0A370CJR3"/>
<accession>A0A370CJR3</accession>
<keyword evidence="2" id="KW-1185">Reference proteome</keyword>
<dbReference type="InterPro" id="IPR036286">
    <property type="entry name" value="LexA/Signal_pep-like_sf"/>
</dbReference>
<proteinExistence type="predicted"/>
<evidence type="ECO:0000313" key="1">
    <source>
        <dbReference type="EMBL" id="RDH41091.1"/>
    </source>
</evidence>
<reference evidence="1 2" key="1">
    <citation type="journal article" date="2017" name="Int. J. Syst. Evol. Microbiol.">
        <title>Aquarickettsiella crustaci n. gen. n. sp. (Gammaproteobacteria: Legionellales: Coxiellaceae); a bacterial pathogen of the freshwater crustacean: Gammarus fossarum (Malacostraca: Amphipoda).</title>
        <authorList>
            <person name="Bojko J."/>
            <person name="Dunn A.M."/>
            <person name="Stebbing P.D."/>
            <person name="Van Aerle R."/>
            <person name="Bacela-Spychalska K."/>
            <person name="Bean T.P."/>
            <person name="Stentiford G.D."/>
        </authorList>
    </citation>
    <scope>NUCLEOTIDE SEQUENCE [LARGE SCALE GENOMIC DNA]</scope>
    <source>
        <strain evidence="1">RA15029</strain>
    </source>
</reference>
<sequence length="223" mass="25495">MSQALLQRNLDTPGARLKYLRSILRLTRAYIEKKYKLPEITLKSWENSMIKISKNGIKRCVTVYKNEGLIVDESWIADGKGLDPTIRLSLGHYFAMPSETVMPIDADADDEVAMMRDAQEFRDRYSNAVVMIVSNDEMSPYYRAGDYVGGRLRTASELDFIVNKDCIIYLKGGGQYFRRLFKDSLGRYNLACLNPVGRTTEPIIFDADIESAAAIIWIRRKDE</sequence>
<comment type="caution">
    <text evidence="1">The sequence shown here is derived from an EMBL/GenBank/DDBJ whole genome shotgun (WGS) entry which is preliminary data.</text>
</comment>
<evidence type="ECO:0000313" key="2">
    <source>
        <dbReference type="Proteomes" id="UP000226429"/>
    </source>
</evidence>
<protein>
    <submittedName>
        <fullName evidence="1">Uncharacterized protein</fullName>
    </submittedName>
</protein>
<dbReference type="EMBL" id="NMOS02000001">
    <property type="protein sequence ID" value="RDH41091.1"/>
    <property type="molecule type" value="Genomic_DNA"/>
</dbReference>
<reference evidence="1 2" key="2">
    <citation type="journal article" date="2018" name="J. Invertebr. Pathol.">
        <title>'Candidatus Aquirickettsiella gammari' (Gammaproteobacteria: Legionellales: Coxiellaceae): A bacterial pathogen of the freshwater crustacean Gammarus fossarum (Malacostraca: Amphipoda).</title>
        <authorList>
            <person name="Bojko J."/>
            <person name="Dunn A.M."/>
            <person name="Stebbing P.D."/>
            <person name="van Aerle R."/>
            <person name="Bacela-Spychalska K."/>
            <person name="Bean T.P."/>
            <person name="Urrutia A."/>
            <person name="Stentiford G.D."/>
        </authorList>
    </citation>
    <scope>NUCLEOTIDE SEQUENCE [LARGE SCALE GENOMIC DNA]</scope>
    <source>
        <strain evidence="1">RA15029</strain>
    </source>
</reference>
<dbReference type="SUPFAM" id="SSF51306">
    <property type="entry name" value="LexA/Signal peptidase"/>
    <property type="match status" value="1"/>
</dbReference>
<dbReference type="Proteomes" id="UP000226429">
    <property type="component" value="Unassembled WGS sequence"/>
</dbReference>
<name>A0A370CJR3_9COXI</name>